<dbReference type="Pfam" id="PF13036">
    <property type="entry name" value="LpoB"/>
    <property type="match status" value="1"/>
</dbReference>
<organism evidence="1 2">
    <name type="scientific">Xanthocytophaga flava</name>
    <dbReference type="NCBI Taxonomy" id="3048013"/>
    <lineage>
        <taxon>Bacteria</taxon>
        <taxon>Pseudomonadati</taxon>
        <taxon>Bacteroidota</taxon>
        <taxon>Cytophagia</taxon>
        <taxon>Cytophagales</taxon>
        <taxon>Rhodocytophagaceae</taxon>
        <taxon>Xanthocytophaga</taxon>
    </lineage>
</organism>
<accession>A0ABT7CSL3</accession>
<dbReference type="Gene3D" id="3.40.50.10610">
    <property type="entry name" value="ABC-type transport auxiliary lipoprotein component"/>
    <property type="match status" value="1"/>
</dbReference>
<comment type="caution">
    <text evidence="1">The sequence shown here is derived from an EMBL/GenBank/DDBJ whole genome shotgun (WGS) entry which is preliminary data.</text>
</comment>
<evidence type="ECO:0000313" key="2">
    <source>
        <dbReference type="Proteomes" id="UP001228581"/>
    </source>
</evidence>
<dbReference type="RefSeq" id="WP_314001711.1">
    <property type="nucleotide sequence ID" value="NZ_JASJOR010000022.1"/>
</dbReference>
<reference evidence="1 2" key="1">
    <citation type="submission" date="2023-05" db="EMBL/GenBank/DDBJ databases">
        <authorList>
            <person name="Zhang X."/>
        </authorList>
    </citation>
    <scope>NUCLEOTIDE SEQUENCE [LARGE SCALE GENOMIC DNA]</scope>
    <source>
        <strain evidence="1 2">DM2B3-1</strain>
    </source>
</reference>
<name>A0ABT7CSL3_9BACT</name>
<dbReference type="InterPro" id="IPR014094">
    <property type="entry name" value="LpoB"/>
</dbReference>
<protein>
    <submittedName>
        <fullName evidence="1">CsgG/HfaB family protein</fullName>
    </submittedName>
</protein>
<proteinExistence type="predicted"/>
<dbReference type="Proteomes" id="UP001228581">
    <property type="component" value="Unassembled WGS sequence"/>
</dbReference>
<dbReference type="EMBL" id="JASJOT010000024">
    <property type="protein sequence ID" value="MDJ1496690.1"/>
    <property type="molecule type" value="Genomic_DNA"/>
</dbReference>
<evidence type="ECO:0000313" key="1">
    <source>
        <dbReference type="EMBL" id="MDJ1496690.1"/>
    </source>
</evidence>
<keyword evidence="2" id="KW-1185">Reference proteome</keyword>
<gene>
    <name evidence="1" type="ORF">QNI19_27400</name>
</gene>
<sequence length="561" mass="62693">MSYLFAQFTYGQTIEKVQLGLLPYSFDTKKVPADLVELTNTKIVQALQNNIRFNYAERQGKNPENAGYLPANYMMSINFLSYRTTSARKVINPTSSIDRGRDYIESKGIMMITLTVYDAETSEIRVRDMLSCMVGNEQDLERGRTMDEAITLGMQMVQKNIQDKIASTIINYLGGVFPLQIPVQNIIEQSENGISRVNIAYGKELSFKENTNCYIYTIRKLTQAGKSITRYITLANGIVAKNTTSNTTELKIWTGKKALKKAYEAKEPLFASTYTKGLNNTAQQEYSIAMMPFQRKEGISAEDSQMLETMTLNSVMTHGRFRLLERNNLEVLKQDKEAQKAELSQSAVIAQGKNIGADFLLVGEAFECRAFSHKQESSLQAPTGVYANVRANMQLINVATGQIISSETFSITQGNAVTSKSRGTPENAIADALYSLQIQMNRWLFQNFPAKFQILEITDSSKQKAKQVVINGGSGSGLHLPVTFSTLNALAGTPLEVFEISQEQVDGKILERTTKIGEIILKKVESDVISICKVRSGEEVIYQNMQTGKPMEVRIKRKLLD</sequence>